<dbReference type="GO" id="GO:0016836">
    <property type="term" value="F:hydro-lyase activity"/>
    <property type="evidence" value="ECO:0007669"/>
    <property type="project" value="InterPro"/>
</dbReference>
<dbReference type="InterPro" id="IPR004647">
    <property type="entry name" value="Fe-S_hydro-lyase_TtdB-typ_cat"/>
</dbReference>
<evidence type="ECO:0000259" key="3">
    <source>
        <dbReference type="Pfam" id="PF05683"/>
    </source>
</evidence>
<evidence type="ECO:0000313" key="5">
    <source>
        <dbReference type="Proteomes" id="UP000231638"/>
    </source>
</evidence>
<sequence>PTTSYRMDSYSPRLINEQGLKGMIGKGKRNQDVIDACVKSKAIYFGATGGAGALLARQIKKAEVIAYPELGPEAIRRLEVVDFPLTVINDTFGADLYKMGRAQYEVFE</sequence>
<dbReference type="Gene3D" id="3.20.130.10">
    <property type="entry name" value="Fe-S hydro-lyase, tartrate dehydratase beta-type, catalytic domain"/>
    <property type="match status" value="1"/>
</dbReference>
<dbReference type="Proteomes" id="UP000231638">
    <property type="component" value="Unassembled WGS sequence"/>
</dbReference>
<keyword evidence="2" id="KW-0456">Lyase</keyword>
<comment type="caution">
    <text evidence="4">The sequence shown here is derived from an EMBL/GenBank/DDBJ whole genome shotgun (WGS) entry which is preliminary data.</text>
</comment>
<dbReference type="PANTHER" id="PTHR43351:SF2">
    <property type="entry name" value="L(+)-TARTRATE DEHYDRATASE SUBUNIT BETA-RELATED"/>
    <property type="match status" value="1"/>
</dbReference>
<dbReference type="Pfam" id="PF05683">
    <property type="entry name" value="Fumerase_C"/>
    <property type="match status" value="1"/>
</dbReference>
<organism evidence="4 5">
    <name type="scientific">Sulfurospirillum cavolei</name>
    <dbReference type="NCBI Taxonomy" id="366522"/>
    <lineage>
        <taxon>Bacteria</taxon>
        <taxon>Pseudomonadati</taxon>
        <taxon>Campylobacterota</taxon>
        <taxon>Epsilonproteobacteria</taxon>
        <taxon>Campylobacterales</taxon>
        <taxon>Sulfurospirillaceae</taxon>
        <taxon>Sulfurospirillum</taxon>
    </lineage>
</organism>
<name>A0A2D3WGM6_9BACT</name>
<dbReference type="PANTHER" id="PTHR43351">
    <property type="entry name" value="L(+)-TARTRATE DEHYDRATASE SUBUNIT BETA"/>
    <property type="match status" value="1"/>
</dbReference>
<dbReference type="SUPFAM" id="SSF117457">
    <property type="entry name" value="FumA C-terminal domain-like"/>
    <property type="match status" value="1"/>
</dbReference>
<comment type="similarity">
    <text evidence="1">Belongs to the class-I fumarase family.</text>
</comment>
<reference evidence="4 5" key="1">
    <citation type="journal article" date="2017" name="Front. Microbiol.">
        <title>Comparative Genomic Analysis of the Class Epsilonproteobacteria and Proposed Reclassification to Epsilonbacteraeota (phyl. nov.).</title>
        <authorList>
            <person name="Waite D.W."/>
            <person name="Vanwonterghem I."/>
            <person name="Rinke C."/>
            <person name="Parks D.H."/>
            <person name="Zhang Y."/>
            <person name="Takai K."/>
            <person name="Sievert S.M."/>
            <person name="Simon J."/>
            <person name="Campbell B.J."/>
            <person name="Hanson T.E."/>
            <person name="Woyke T."/>
            <person name="Klotz M.G."/>
            <person name="Hugenholtz P."/>
        </authorList>
    </citation>
    <scope>NUCLEOTIDE SEQUENCE [LARGE SCALE GENOMIC DNA]</scope>
    <source>
        <strain evidence="4">UBA11420</strain>
    </source>
</reference>
<evidence type="ECO:0000313" key="4">
    <source>
        <dbReference type="EMBL" id="DAB35663.1"/>
    </source>
</evidence>
<feature type="non-terminal residue" evidence="4">
    <location>
        <position position="1"/>
    </location>
</feature>
<evidence type="ECO:0000256" key="2">
    <source>
        <dbReference type="ARBA" id="ARBA00023239"/>
    </source>
</evidence>
<feature type="domain" description="Fe-S hydro-lyase tartrate dehydratase beta-type catalytic" evidence="3">
    <location>
        <begin position="1"/>
        <end position="99"/>
    </location>
</feature>
<gene>
    <name evidence="4" type="ORF">CFH80_08950</name>
</gene>
<dbReference type="STRING" id="366522.GCA_001548055_01236"/>
<dbReference type="EMBL" id="DLUG01000231">
    <property type="protein sequence ID" value="DAB35663.1"/>
    <property type="molecule type" value="Genomic_DNA"/>
</dbReference>
<protein>
    <submittedName>
        <fullName evidence="4">Fumarate hydratase</fullName>
    </submittedName>
</protein>
<dbReference type="AlphaFoldDB" id="A0A2D3WGM6"/>
<proteinExistence type="inferred from homology"/>
<evidence type="ECO:0000256" key="1">
    <source>
        <dbReference type="ARBA" id="ARBA00008876"/>
    </source>
</evidence>
<dbReference type="InterPro" id="IPR036660">
    <property type="entry name" value="Fe-S_hydroAse_TtdB_cat_sf"/>
</dbReference>
<accession>A0A2D3WGM6</accession>